<evidence type="ECO:0000256" key="4">
    <source>
        <dbReference type="RuleBase" id="RU364026"/>
    </source>
</evidence>
<feature type="region of interest" description="Disordered" evidence="5">
    <location>
        <begin position="1"/>
        <end position="35"/>
    </location>
</feature>
<dbReference type="AlphaFoldDB" id="A0A565CP51"/>
<sequence length="179" mass="19947">MAKSKNHTAHNQSAKAHKNGIKKPRRHRHTSTKGDGKIWLISTRTEAILSRTDDCKKEDYQISVGPSLFSTLTEATFSLGSIAYVEVEKCDPSSSNSGFSIRGYAQMISPSSTVSKCNVDGSWACDRDSNALGWIPRDGLGLITLLWKQDLKLFNEQCCVPKLWEYIEGIFETFVNDVV</sequence>
<proteinExistence type="inferred from homology"/>
<gene>
    <name evidence="6" type="ORF">ANE_LOCUS25805</name>
</gene>
<dbReference type="Gene3D" id="6.10.140.1730">
    <property type="match status" value="1"/>
</dbReference>
<protein>
    <recommendedName>
        <fullName evidence="4">60S ribosomal protein L29</fullName>
    </recommendedName>
</protein>
<dbReference type="GO" id="GO:0022625">
    <property type="term" value="C:cytosolic large ribosomal subunit"/>
    <property type="evidence" value="ECO:0007669"/>
    <property type="project" value="TreeGrafter"/>
</dbReference>
<dbReference type="PANTHER" id="PTHR12884:SF39">
    <property type="entry name" value="LARGE RIBOSOMAL SUBUNIT PROTEIN EL29Y-RELATED"/>
    <property type="match status" value="1"/>
</dbReference>
<dbReference type="InterPro" id="IPR002673">
    <property type="entry name" value="Ribosomal_eL29"/>
</dbReference>
<evidence type="ECO:0000256" key="1">
    <source>
        <dbReference type="ARBA" id="ARBA00010247"/>
    </source>
</evidence>
<comment type="caution">
    <text evidence="6">The sequence shown here is derived from an EMBL/GenBank/DDBJ whole genome shotgun (WGS) entry which is preliminary data.</text>
</comment>
<organism evidence="6 7">
    <name type="scientific">Arabis nemorensis</name>
    <dbReference type="NCBI Taxonomy" id="586526"/>
    <lineage>
        <taxon>Eukaryota</taxon>
        <taxon>Viridiplantae</taxon>
        <taxon>Streptophyta</taxon>
        <taxon>Embryophyta</taxon>
        <taxon>Tracheophyta</taxon>
        <taxon>Spermatophyta</taxon>
        <taxon>Magnoliopsida</taxon>
        <taxon>eudicotyledons</taxon>
        <taxon>Gunneridae</taxon>
        <taxon>Pentapetalae</taxon>
        <taxon>rosids</taxon>
        <taxon>malvids</taxon>
        <taxon>Brassicales</taxon>
        <taxon>Brassicaceae</taxon>
        <taxon>Arabideae</taxon>
        <taxon>Arabis</taxon>
    </lineage>
</organism>
<evidence type="ECO:0000256" key="3">
    <source>
        <dbReference type="ARBA" id="ARBA00023274"/>
    </source>
</evidence>
<keyword evidence="7" id="KW-1185">Reference proteome</keyword>
<keyword evidence="2 4" id="KW-0689">Ribosomal protein</keyword>
<reference evidence="6" key="1">
    <citation type="submission" date="2019-07" db="EMBL/GenBank/DDBJ databases">
        <authorList>
            <person name="Dittberner H."/>
        </authorList>
    </citation>
    <scope>NUCLEOTIDE SEQUENCE [LARGE SCALE GENOMIC DNA]</scope>
</reference>
<dbReference type="PANTHER" id="PTHR12884">
    <property type="entry name" value="60S RIBOSOMAL PROTEIN L29"/>
    <property type="match status" value="1"/>
</dbReference>
<dbReference type="OrthoDB" id="996720at2759"/>
<dbReference type="GO" id="GO:0003735">
    <property type="term" value="F:structural constituent of ribosome"/>
    <property type="evidence" value="ECO:0007669"/>
    <property type="project" value="UniProtKB-UniRule"/>
</dbReference>
<feature type="compositionally biased region" description="Basic residues" evidence="5">
    <location>
        <begin position="15"/>
        <end position="31"/>
    </location>
</feature>
<accession>A0A565CP51</accession>
<comment type="similarity">
    <text evidence="1 4">Belongs to the eukaryotic ribosomal protein eL29 family.</text>
</comment>
<dbReference type="Pfam" id="PF01779">
    <property type="entry name" value="Ribosomal_L29e"/>
    <property type="match status" value="1"/>
</dbReference>
<evidence type="ECO:0000313" key="6">
    <source>
        <dbReference type="EMBL" id="VVB15361.1"/>
    </source>
</evidence>
<evidence type="ECO:0000256" key="5">
    <source>
        <dbReference type="SAM" id="MobiDB-lite"/>
    </source>
</evidence>
<name>A0A565CP51_9BRAS</name>
<dbReference type="Proteomes" id="UP000489600">
    <property type="component" value="Unassembled WGS sequence"/>
</dbReference>
<dbReference type="GO" id="GO:0002181">
    <property type="term" value="P:cytoplasmic translation"/>
    <property type="evidence" value="ECO:0007669"/>
    <property type="project" value="TreeGrafter"/>
</dbReference>
<keyword evidence="3 4" id="KW-0687">Ribonucleoprotein</keyword>
<evidence type="ECO:0000313" key="7">
    <source>
        <dbReference type="Proteomes" id="UP000489600"/>
    </source>
</evidence>
<evidence type="ECO:0000256" key="2">
    <source>
        <dbReference type="ARBA" id="ARBA00022980"/>
    </source>
</evidence>
<dbReference type="EMBL" id="CABITT030000008">
    <property type="protein sequence ID" value="VVB15361.1"/>
    <property type="molecule type" value="Genomic_DNA"/>
</dbReference>